<reference evidence="2 4" key="1">
    <citation type="submission" date="2016-10" db="EMBL/GenBank/DDBJ databases">
        <authorList>
            <person name="Varghese N."/>
            <person name="Submissions S."/>
        </authorList>
    </citation>
    <scope>NUCLEOTIDE SEQUENCE [LARGE SCALE GENOMIC DNA]</scope>
    <source>
        <strain evidence="2 4">CGMCC 1.7012</strain>
    </source>
</reference>
<evidence type="ECO:0000313" key="4">
    <source>
        <dbReference type="Proteomes" id="UP000182314"/>
    </source>
</evidence>
<accession>A0AA94H804</accession>
<evidence type="ECO:0000313" key="1">
    <source>
        <dbReference type="EMBL" id="ANI80821.1"/>
    </source>
</evidence>
<evidence type="ECO:0000313" key="2">
    <source>
        <dbReference type="EMBL" id="SFD20474.1"/>
    </source>
</evidence>
<dbReference type="EMBL" id="CP014007">
    <property type="protein sequence ID" value="ANI80821.1"/>
    <property type="molecule type" value="Genomic_DNA"/>
</dbReference>
<dbReference type="Proteomes" id="UP000182314">
    <property type="component" value="Unassembled WGS sequence"/>
</dbReference>
<dbReference type="AlphaFoldDB" id="A0AA94H804"/>
<sequence>MKEMIDLIDFYGFLQQEQKVKHEEFLNNVEKNKAVTKYSDNVLVEFFPFENEIFGLKKGKELSLPKEITKDVKRNVFDHSGSLIMTEDVLAGDRVTSRTFYFYYNDYSERISFQKVGTFRLKTVSRFFNKHENSILLIKSSIGEGQWDFKFEDNILNHIIISERDCATDSSTTRVVELKYNESHKLIEVINKYENGSSQIIYKVK</sequence>
<evidence type="ECO:0000313" key="3">
    <source>
        <dbReference type="Proteomes" id="UP000078227"/>
    </source>
</evidence>
<dbReference type="RefSeq" id="WP_064563026.1">
    <property type="nucleotide sequence ID" value="NZ_CP014007.2"/>
</dbReference>
<proteinExistence type="predicted"/>
<protein>
    <submittedName>
        <fullName evidence="2">Uncharacterized protein</fullName>
    </submittedName>
</protein>
<dbReference type="KEGG" id="kor:AWR26_01190"/>
<name>A0AA94H804_9ENTR</name>
<reference evidence="1 3" key="2">
    <citation type="submission" date="2021-03" db="EMBL/GenBank/DDBJ databases">
        <authorList>
            <person name="Li Y."/>
            <person name="Li S."/>
            <person name="Chen M."/>
            <person name="Peng G."/>
            <person name="Tan Z."/>
            <person name="An Q."/>
        </authorList>
    </citation>
    <scope>NUCLEOTIDE SEQUENCE [LARGE SCALE GENOMIC DNA]</scope>
    <source>
        <strain evidence="1 3">Ola 51</strain>
    </source>
</reference>
<dbReference type="Proteomes" id="UP000078227">
    <property type="component" value="Chromosome"/>
</dbReference>
<dbReference type="EMBL" id="FOKO01000006">
    <property type="protein sequence ID" value="SFD20474.1"/>
    <property type="molecule type" value="Genomic_DNA"/>
</dbReference>
<organism evidence="2 4">
    <name type="scientific">Kosakonia oryzae</name>
    <dbReference type="NCBI Taxonomy" id="497725"/>
    <lineage>
        <taxon>Bacteria</taxon>
        <taxon>Pseudomonadati</taxon>
        <taxon>Pseudomonadota</taxon>
        <taxon>Gammaproteobacteria</taxon>
        <taxon>Enterobacterales</taxon>
        <taxon>Enterobacteriaceae</taxon>
        <taxon>Kosakonia</taxon>
    </lineage>
</organism>
<keyword evidence="3" id="KW-1185">Reference proteome</keyword>
<gene>
    <name evidence="1" type="ORF">AWR26_01190</name>
    <name evidence="2" type="ORF">SAMN05216286_4706</name>
</gene>